<feature type="chain" id="PRO_5020535305" description="Lysyl-tRNA synthetase" evidence="6">
    <location>
        <begin position="21"/>
        <end position="543"/>
    </location>
</feature>
<evidence type="ECO:0000259" key="7">
    <source>
        <dbReference type="PROSITE" id="PS50862"/>
    </source>
</evidence>
<dbReference type="GO" id="GO:0004824">
    <property type="term" value="F:lysine-tRNA ligase activity"/>
    <property type="evidence" value="ECO:0007669"/>
    <property type="project" value="InterPro"/>
</dbReference>
<dbReference type="PANTHER" id="PTHR42918:SF5">
    <property type="entry name" value="LYSINE--TRNA LIGASE, MITOCHONDRIAL"/>
    <property type="match status" value="1"/>
</dbReference>
<evidence type="ECO:0000256" key="5">
    <source>
        <dbReference type="ARBA" id="ARBA00030563"/>
    </source>
</evidence>
<dbReference type="STRING" id="2163413.A0A4P6XHU0"/>
<protein>
    <recommendedName>
        <fullName evidence="5">Lysyl-tRNA synthetase</fullName>
    </recommendedName>
</protein>
<dbReference type="PANTHER" id="PTHR42918">
    <property type="entry name" value="LYSYL-TRNA SYNTHETASE"/>
    <property type="match status" value="1"/>
</dbReference>
<evidence type="ECO:0000313" key="9">
    <source>
        <dbReference type="Proteomes" id="UP000292447"/>
    </source>
</evidence>
<dbReference type="PRINTS" id="PR00982">
    <property type="entry name" value="TRNASYNTHLYS"/>
</dbReference>
<keyword evidence="9" id="KW-1185">Reference proteome</keyword>
<feature type="domain" description="Aminoacyl-transfer RNA synthetases class-II family profile" evidence="7">
    <location>
        <begin position="206"/>
        <end position="522"/>
    </location>
</feature>
<dbReference type="SUPFAM" id="SSF55681">
    <property type="entry name" value="Class II aaRS and biotin synthetases"/>
    <property type="match status" value="1"/>
</dbReference>
<dbReference type="Proteomes" id="UP000292447">
    <property type="component" value="Chromosome I"/>
</dbReference>
<dbReference type="GO" id="GO:0005739">
    <property type="term" value="C:mitochondrion"/>
    <property type="evidence" value="ECO:0007669"/>
    <property type="project" value="TreeGrafter"/>
</dbReference>
<dbReference type="InterPro" id="IPR018149">
    <property type="entry name" value="Lys-tRNA-synth_II_C"/>
</dbReference>
<reference evidence="9" key="1">
    <citation type="submission" date="2019-03" db="EMBL/GenBank/DDBJ databases">
        <title>Snf2 controls pulcherriminic acid biosynthesis and connects pigmentation and antifungal activity of the yeast Metschnikowia pulcherrima.</title>
        <authorList>
            <person name="Gore-Lloyd D."/>
            <person name="Sumann I."/>
            <person name="Brachmann A.O."/>
            <person name="Schneeberger K."/>
            <person name="Ortiz-Merino R.A."/>
            <person name="Moreno-Beltran M."/>
            <person name="Schlaefli M."/>
            <person name="Kirner P."/>
            <person name="Santos Kron A."/>
            <person name="Wolfe K.H."/>
            <person name="Piel J."/>
            <person name="Ahrens C.H."/>
            <person name="Henk D."/>
            <person name="Freimoser F.M."/>
        </authorList>
    </citation>
    <scope>NUCLEOTIDE SEQUENCE [LARGE SCALE GENOMIC DNA]</scope>
    <source>
        <strain evidence="9">APC 1.2</strain>
    </source>
</reference>
<evidence type="ECO:0000256" key="4">
    <source>
        <dbReference type="ARBA" id="ARBA00023146"/>
    </source>
</evidence>
<keyword evidence="1" id="KW-0436">Ligase</keyword>
<keyword evidence="4 8" id="KW-0030">Aminoacyl-tRNA synthetase</keyword>
<dbReference type="InterPro" id="IPR044136">
    <property type="entry name" value="Lys-tRNA-ligase_II_N"/>
</dbReference>
<dbReference type="InterPro" id="IPR006195">
    <property type="entry name" value="aa-tRNA-synth_II"/>
</dbReference>
<keyword evidence="6" id="KW-0732">Signal</keyword>
<dbReference type="GO" id="GO:0000049">
    <property type="term" value="F:tRNA binding"/>
    <property type="evidence" value="ECO:0007669"/>
    <property type="project" value="TreeGrafter"/>
</dbReference>
<dbReference type="GO" id="GO:0070154">
    <property type="term" value="P:mitochondrial lysyl-tRNA aminoacylation"/>
    <property type="evidence" value="ECO:0007669"/>
    <property type="project" value="TreeGrafter"/>
</dbReference>
<keyword evidence="3" id="KW-0067">ATP-binding</keyword>
<dbReference type="CDD" id="cd04322">
    <property type="entry name" value="LysRS_N"/>
    <property type="match status" value="1"/>
</dbReference>
<evidence type="ECO:0000313" key="8">
    <source>
        <dbReference type="EMBL" id="QBM86015.1"/>
    </source>
</evidence>
<dbReference type="SUPFAM" id="SSF50249">
    <property type="entry name" value="Nucleic acid-binding proteins"/>
    <property type="match status" value="1"/>
</dbReference>
<dbReference type="InterPro" id="IPR045864">
    <property type="entry name" value="aa-tRNA-synth_II/BPL/LPL"/>
</dbReference>
<dbReference type="Gene3D" id="3.30.930.10">
    <property type="entry name" value="Bira Bifunctional Protein, Domain 2"/>
    <property type="match status" value="1"/>
</dbReference>
<dbReference type="Pfam" id="PF01336">
    <property type="entry name" value="tRNA_anti-codon"/>
    <property type="match status" value="1"/>
</dbReference>
<gene>
    <name evidence="8" type="primary">MPUL0A06470</name>
    <name evidence="8" type="ORF">METSCH_A06470</name>
</gene>
<evidence type="ECO:0000256" key="6">
    <source>
        <dbReference type="SAM" id="SignalP"/>
    </source>
</evidence>
<keyword evidence="2" id="KW-0547">Nucleotide-binding</keyword>
<dbReference type="InterPro" id="IPR004365">
    <property type="entry name" value="NA-bd_OB_tRNA"/>
</dbReference>
<dbReference type="AlphaFoldDB" id="A0A4P6XHU0"/>
<accession>A0A4P6XHU0</accession>
<dbReference type="InterPro" id="IPR004364">
    <property type="entry name" value="Aa-tRNA-synt_II"/>
</dbReference>
<evidence type="ECO:0000256" key="1">
    <source>
        <dbReference type="ARBA" id="ARBA00022598"/>
    </source>
</evidence>
<dbReference type="Gene3D" id="2.40.50.140">
    <property type="entry name" value="Nucleic acid-binding proteins"/>
    <property type="match status" value="1"/>
</dbReference>
<evidence type="ECO:0000256" key="3">
    <source>
        <dbReference type="ARBA" id="ARBA00022840"/>
    </source>
</evidence>
<dbReference type="GO" id="GO:0005524">
    <property type="term" value="F:ATP binding"/>
    <property type="evidence" value="ECO:0007669"/>
    <property type="project" value="UniProtKB-KW"/>
</dbReference>
<feature type="signal peptide" evidence="6">
    <location>
        <begin position="1"/>
        <end position="20"/>
    </location>
</feature>
<sequence length="543" mass="61443">MHALSKSLLGLLGLLRTVRQLRYNSTKEIINYANRRDIIAEQPDTYYPTIRELRSTIPVVRVSDFIAKFSNVPSQALNASAQDTVQLEGKIRSIRKSGKGLYFMDLIQDEAKVQIYASNKLLGMSKDEFADIHMFIRKGDHVTCAGNAYKTNVGELTLRATSPVRVASPCLNFVTLPDKVRDRSLINGNRVMNYLVDDMLKQKIHVKSAVTQAIRNFFLNDDFTEVQTPILSGAGTGANAEPFYTYLKALQAKKLQLRVAPELWLKKLVISGFEKVFEIGSNFRNEGIDATHNPEFLTCEFYRSFTSLPQLMGITEDLFTHIYRELEKKRNTLPILDQTLPKLSALAEGGFRKVEFIPGIEERTGVKLPSVLDSESLIAYYEEIGLELPTQKNPSSLLDNLSGTYLESLSEESPNTPIFIYNQPSLMSPLAKSAIIDYGGRKHDISLRFEMFINGKEYVNSYEEENSPFSQSEKFLLQQQNKKEFQDNESLIPDWNYVKLMEYGLPPTGGWGCGIDRLSMLFSGALRIEDVLSFGTLRDVVRQ</sequence>
<name>A0A4P6XHU0_9ASCO</name>
<proteinExistence type="predicted"/>
<dbReference type="InterPro" id="IPR012340">
    <property type="entry name" value="NA-bd_OB-fold"/>
</dbReference>
<evidence type="ECO:0000256" key="2">
    <source>
        <dbReference type="ARBA" id="ARBA00022741"/>
    </source>
</evidence>
<dbReference type="Pfam" id="PF00152">
    <property type="entry name" value="tRNA-synt_2"/>
    <property type="match status" value="1"/>
</dbReference>
<dbReference type="EMBL" id="CP034456">
    <property type="protein sequence ID" value="QBM86015.1"/>
    <property type="molecule type" value="Genomic_DNA"/>
</dbReference>
<dbReference type="PROSITE" id="PS50862">
    <property type="entry name" value="AA_TRNA_LIGASE_II"/>
    <property type="match status" value="1"/>
</dbReference>
<organism evidence="8 9">
    <name type="scientific">Metschnikowia aff. pulcherrima</name>
    <dbReference type="NCBI Taxonomy" id="2163413"/>
    <lineage>
        <taxon>Eukaryota</taxon>
        <taxon>Fungi</taxon>
        <taxon>Dikarya</taxon>
        <taxon>Ascomycota</taxon>
        <taxon>Saccharomycotina</taxon>
        <taxon>Pichiomycetes</taxon>
        <taxon>Metschnikowiaceae</taxon>
        <taxon>Metschnikowia</taxon>
    </lineage>
</organism>